<dbReference type="SUPFAM" id="SSF53613">
    <property type="entry name" value="Ribokinase-like"/>
    <property type="match status" value="1"/>
</dbReference>
<comment type="caution">
    <text evidence="7">The sequence shown here is derived from an EMBL/GenBank/DDBJ whole genome shotgun (WGS) entry which is preliminary data.</text>
</comment>
<organism evidence="7 8">
    <name type="scientific">Primorskyibacter sedentarius</name>
    <dbReference type="NCBI Taxonomy" id="745311"/>
    <lineage>
        <taxon>Bacteria</taxon>
        <taxon>Pseudomonadati</taxon>
        <taxon>Pseudomonadota</taxon>
        <taxon>Alphaproteobacteria</taxon>
        <taxon>Rhodobacterales</taxon>
        <taxon>Roseobacteraceae</taxon>
        <taxon>Primorskyibacter</taxon>
    </lineage>
</organism>
<dbReference type="GO" id="GO:0003872">
    <property type="term" value="F:6-phosphofructokinase activity"/>
    <property type="evidence" value="ECO:0007669"/>
    <property type="project" value="TreeGrafter"/>
</dbReference>
<dbReference type="EMBL" id="SLZU01000003">
    <property type="protein sequence ID" value="TCS65947.1"/>
    <property type="molecule type" value="Genomic_DNA"/>
</dbReference>
<dbReference type="NCBIfam" id="TIGR03168">
    <property type="entry name" value="1-PFK"/>
    <property type="match status" value="1"/>
</dbReference>
<evidence type="ECO:0000256" key="2">
    <source>
        <dbReference type="ARBA" id="ARBA00022679"/>
    </source>
</evidence>
<name>A0A4R3JIR1_9RHOB</name>
<dbReference type="InterPro" id="IPR029056">
    <property type="entry name" value="Ribokinase-like"/>
</dbReference>
<evidence type="ECO:0000259" key="6">
    <source>
        <dbReference type="Pfam" id="PF00294"/>
    </source>
</evidence>
<protein>
    <submittedName>
        <fullName evidence="7">6-phosphofructokinase</fullName>
    </submittedName>
</protein>
<evidence type="ECO:0000313" key="7">
    <source>
        <dbReference type="EMBL" id="TCS65947.1"/>
    </source>
</evidence>
<dbReference type="InterPro" id="IPR017583">
    <property type="entry name" value="Tagatose/fructose_Pkinase"/>
</dbReference>
<evidence type="ECO:0000256" key="5">
    <source>
        <dbReference type="ARBA" id="ARBA00022840"/>
    </source>
</evidence>
<dbReference type="GO" id="GO:0005524">
    <property type="term" value="F:ATP binding"/>
    <property type="evidence" value="ECO:0007669"/>
    <property type="project" value="UniProtKB-KW"/>
</dbReference>
<keyword evidence="4 7" id="KW-0418">Kinase</keyword>
<evidence type="ECO:0000256" key="4">
    <source>
        <dbReference type="ARBA" id="ARBA00022777"/>
    </source>
</evidence>
<gene>
    <name evidence="7" type="ORF">EDD52_103369</name>
</gene>
<accession>A0A4R3JIR1</accession>
<reference evidence="7 8" key="1">
    <citation type="submission" date="2019-03" db="EMBL/GenBank/DDBJ databases">
        <title>Genomic Encyclopedia of Type Strains, Phase IV (KMG-IV): sequencing the most valuable type-strain genomes for metagenomic binning, comparative biology and taxonomic classification.</title>
        <authorList>
            <person name="Goeker M."/>
        </authorList>
    </citation>
    <scope>NUCLEOTIDE SEQUENCE [LARGE SCALE GENOMIC DNA]</scope>
    <source>
        <strain evidence="7 8">DSM 104836</strain>
    </source>
</reference>
<dbReference type="PANTHER" id="PTHR46566:SF2">
    <property type="entry name" value="ATP-DEPENDENT 6-PHOSPHOFRUCTOKINASE ISOZYME 2"/>
    <property type="match status" value="1"/>
</dbReference>
<keyword evidence="8" id="KW-1185">Reference proteome</keyword>
<dbReference type="Proteomes" id="UP000295696">
    <property type="component" value="Unassembled WGS sequence"/>
</dbReference>
<evidence type="ECO:0000256" key="3">
    <source>
        <dbReference type="ARBA" id="ARBA00022741"/>
    </source>
</evidence>
<dbReference type="GO" id="GO:0005829">
    <property type="term" value="C:cytosol"/>
    <property type="evidence" value="ECO:0007669"/>
    <property type="project" value="TreeGrafter"/>
</dbReference>
<keyword evidence="3" id="KW-0547">Nucleotide-binding</keyword>
<dbReference type="Gene3D" id="3.40.1190.20">
    <property type="match status" value="1"/>
</dbReference>
<feature type="domain" description="Carbohydrate kinase PfkB" evidence="6">
    <location>
        <begin position="74"/>
        <end position="351"/>
    </location>
</feature>
<dbReference type="PANTHER" id="PTHR46566">
    <property type="entry name" value="1-PHOSPHOFRUCTOKINASE-RELATED"/>
    <property type="match status" value="1"/>
</dbReference>
<comment type="similarity">
    <text evidence="1">Belongs to the carbohydrate kinase PfkB family.</text>
</comment>
<dbReference type="Pfam" id="PF00294">
    <property type="entry name" value="PfkB"/>
    <property type="match status" value="1"/>
</dbReference>
<keyword evidence="2" id="KW-0808">Transferase</keyword>
<dbReference type="InterPro" id="IPR011611">
    <property type="entry name" value="PfkB_dom"/>
</dbReference>
<sequence>MGLSGRCQYPAPCAEQRDIPAVSLDTQPVHAAMPLLPLGNAGRACQFAVGAKGTHMQDILTITLNPAVDLSTSAAAVAPGPKLRCDAPVFEPGGGGINVSRAIRNLGGQSRAFVATCGAMGAKLEALLAAENIPTITYPAPGETRQSVAVTDRQTGAQYRFVLPGPEWTTSNVADLLARIGSDLSGGYVVLSGSQPPGIPDGFATQLCEATAQSRLIVDTSGTALIHLATGASPAPYLLRMDSEEAEALAGRSLPDRRDSAAFAAQLVNKGAAQAVVIARGADGSVLAAPNGLWHACAADVPVRSKIGAGDSFVGGMVLALARGLSLPEALQRGAAAASAAVMTDGTQLCKRADADALVDRCTLTQLPA</sequence>
<proteinExistence type="inferred from homology"/>
<keyword evidence="5" id="KW-0067">ATP-binding</keyword>
<dbReference type="AlphaFoldDB" id="A0A4R3JIR1"/>
<evidence type="ECO:0000313" key="8">
    <source>
        <dbReference type="Proteomes" id="UP000295696"/>
    </source>
</evidence>
<dbReference type="CDD" id="cd01164">
    <property type="entry name" value="FruK_PfkB_like"/>
    <property type="match status" value="1"/>
</dbReference>
<evidence type="ECO:0000256" key="1">
    <source>
        <dbReference type="ARBA" id="ARBA00010688"/>
    </source>
</evidence>